<dbReference type="MEROPS" id="S10.005"/>
<evidence type="ECO:0000313" key="3">
    <source>
        <dbReference type="EMBL" id="ELR20226.1"/>
    </source>
</evidence>
<keyword evidence="2" id="KW-0378">Hydrolase</keyword>
<dbReference type="EMBL" id="KB007926">
    <property type="protein sequence ID" value="ELR20226.1"/>
    <property type="molecule type" value="Genomic_DNA"/>
</dbReference>
<dbReference type="Pfam" id="PF00450">
    <property type="entry name" value="Peptidase_S10"/>
    <property type="match status" value="1"/>
</dbReference>
<dbReference type="Proteomes" id="UP000011083">
    <property type="component" value="Unassembled WGS sequence"/>
</dbReference>
<comment type="similarity">
    <text evidence="1 2">Belongs to the peptidase S10 family.</text>
</comment>
<feature type="chain" id="PRO_5006527781" description="Carboxypeptidase" evidence="2">
    <location>
        <begin position="26"/>
        <end position="489"/>
    </location>
</feature>
<keyword evidence="4" id="KW-1185">Reference proteome</keyword>
<accession>L8H6Y6</accession>
<dbReference type="PANTHER" id="PTHR11802">
    <property type="entry name" value="SERINE PROTEASE FAMILY S10 SERINE CARBOXYPEPTIDASE"/>
    <property type="match status" value="1"/>
</dbReference>
<dbReference type="OMA" id="WRYRGND"/>
<dbReference type="RefSeq" id="XP_004342336.1">
    <property type="nucleotide sequence ID" value="XM_004342287.1"/>
</dbReference>
<dbReference type="PROSITE" id="PS00131">
    <property type="entry name" value="CARBOXYPEPT_SER_SER"/>
    <property type="match status" value="1"/>
</dbReference>
<evidence type="ECO:0000313" key="4">
    <source>
        <dbReference type="Proteomes" id="UP000011083"/>
    </source>
</evidence>
<dbReference type="InterPro" id="IPR029058">
    <property type="entry name" value="AB_hydrolase_fold"/>
</dbReference>
<organism evidence="3 4">
    <name type="scientific">Acanthamoeba castellanii (strain ATCC 30010 / Neff)</name>
    <dbReference type="NCBI Taxonomy" id="1257118"/>
    <lineage>
        <taxon>Eukaryota</taxon>
        <taxon>Amoebozoa</taxon>
        <taxon>Discosea</taxon>
        <taxon>Longamoebia</taxon>
        <taxon>Centramoebida</taxon>
        <taxon>Acanthamoebidae</taxon>
        <taxon>Acanthamoeba</taxon>
    </lineage>
</organism>
<dbReference type="SUPFAM" id="SSF53474">
    <property type="entry name" value="alpha/beta-Hydrolases"/>
    <property type="match status" value="1"/>
</dbReference>
<feature type="signal peptide" evidence="2">
    <location>
        <begin position="1"/>
        <end position="25"/>
    </location>
</feature>
<evidence type="ECO:0000256" key="2">
    <source>
        <dbReference type="RuleBase" id="RU361156"/>
    </source>
</evidence>
<proteinExistence type="inferred from homology"/>
<dbReference type="OrthoDB" id="443318at2759"/>
<dbReference type="PANTHER" id="PTHR11802:SF201">
    <property type="entry name" value="CARBOXYPEPTIDASE"/>
    <property type="match status" value="1"/>
</dbReference>
<dbReference type="KEGG" id="acan:ACA1_116990"/>
<dbReference type="VEuPathDB" id="AmoebaDB:ACA1_116990"/>
<evidence type="ECO:0000256" key="1">
    <source>
        <dbReference type="ARBA" id="ARBA00009431"/>
    </source>
</evidence>
<protein>
    <recommendedName>
        <fullName evidence="2">Carboxypeptidase</fullName>
        <ecNumber evidence="2">3.4.16.-</ecNumber>
    </recommendedName>
</protein>
<dbReference type="InterPro" id="IPR018202">
    <property type="entry name" value="Ser_caboxypep_ser_AS"/>
</dbReference>
<gene>
    <name evidence="3" type="ORF">ACA1_116990</name>
</gene>
<name>L8H6Y6_ACACF</name>
<keyword evidence="2" id="KW-0732">Signal</keyword>
<dbReference type="Gene3D" id="3.40.50.1820">
    <property type="entry name" value="alpha/beta hydrolase"/>
    <property type="match status" value="1"/>
</dbReference>
<dbReference type="EC" id="3.4.16.-" evidence="2"/>
<dbReference type="AlphaFoldDB" id="L8H6Y6"/>
<sequence>MSHQLVVVLVWAAALVLLSTNSVTAVAHTYSALPSDFLVTHLPGLDGQLHSRNYAGYITVDEARGRKLFFWFSESRNNPAADPLVVWFNGGPGCSSLTGVTREHGPLHPNGNPEGGMEENGWSLNRVANMLFIEAPAGVGFSYSDTPSDYNTNDTKTAEDNYAFLRNWFSVFSHYRSHDLWISGESYAGVYVPMLTHQILNGSDAVMRSQLKGIMLGNPVIDCPDYGININRPPLLVELFGFFYDNYSYWHGMVSISDYLTWRALECDQPKEPYPEKCVNFYLEIRKDTGHIYGDDLYTNFCTGNRHPIPHSLHASLDIFETTPDCLTFSDVASRWLNREDVQKAIHARVGTKWESCTGKLNYTEQNFNMLDYLGEIFEKKPQLKILYFTGDVDIATVPFAYTQFCLNALHRPIVKKWKPWYVPGVQAVAGYSEVFDTYTFVTIKGAGHEVPMFQPALAYHVLSNFLKSGAVPDVLPPRRQAINNRRRW</sequence>
<dbReference type="STRING" id="1257118.L8H6Y6"/>
<keyword evidence="2 3" id="KW-0121">Carboxypeptidase</keyword>
<dbReference type="PRINTS" id="PR00724">
    <property type="entry name" value="CRBOXYPTASEC"/>
</dbReference>
<dbReference type="GO" id="GO:0006508">
    <property type="term" value="P:proteolysis"/>
    <property type="evidence" value="ECO:0007669"/>
    <property type="project" value="UniProtKB-KW"/>
</dbReference>
<dbReference type="GO" id="GO:0004185">
    <property type="term" value="F:serine-type carboxypeptidase activity"/>
    <property type="evidence" value="ECO:0007669"/>
    <property type="project" value="UniProtKB-UniRule"/>
</dbReference>
<dbReference type="GeneID" id="14921073"/>
<keyword evidence="2" id="KW-0645">Protease</keyword>
<dbReference type="InterPro" id="IPR001563">
    <property type="entry name" value="Peptidase_S10"/>
</dbReference>
<reference evidence="3 4" key="1">
    <citation type="journal article" date="2013" name="Genome Biol.">
        <title>Genome of Acanthamoeba castellanii highlights extensive lateral gene transfer and early evolution of tyrosine kinase signaling.</title>
        <authorList>
            <person name="Clarke M."/>
            <person name="Lohan A.J."/>
            <person name="Liu B."/>
            <person name="Lagkouvardos I."/>
            <person name="Roy S."/>
            <person name="Zafar N."/>
            <person name="Bertelli C."/>
            <person name="Schilde C."/>
            <person name="Kianianmomeni A."/>
            <person name="Burglin T.R."/>
            <person name="Frech C."/>
            <person name="Turcotte B."/>
            <person name="Kopec K.O."/>
            <person name="Synnott J.M."/>
            <person name="Choo C."/>
            <person name="Paponov I."/>
            <person name="Finkler A."/>
            <person name="Soon Heng Tan C."/>
            <person name="Hutchins A.P."/>
            <person name="Weinmeier T."/>
            <person name="Rattei T."/>
            <person name="Chu J.S."/>
            <person name="Gimenez G."/>
            <person name="Irimia M."/>
            <person name="Rigden D.J."/>
            <person name="Fitzpatrick D.A."/>
            <person name="Lorenzo-Morales J."/>
            <person name="Bateman A."/>
            <person name="Chiu C.H."/>
            <person name="Tang P."/>
            <person name="Hegemann P."/>
            <person name="Fromm H."/>
            <person name="Raoult D."/>
            <person name="Greub G."/>
            <person name="Miranda-Saavedra D."/>
            <person name="Chen N."/>
            <person name="Nash P."/>
            <person name="Ginger M.L."/>
            <person name="Horn M."/>
            <person name="Schaap P."/>
            <person name="Caler L."/>
            <person name="Loftus B."/>
        </authorList>
    </citation>
    <scope>NUCLEOTIDE SEQUENCE [LARGE SCALE GENOMIC DNA]</scope>
    <source>
        <strain evidence="3 4">Neff</strain>
    </source>
</reference>